<dbReference type="AlphaFoldDB" id="A0A4R2K951"/>
<comment type="caution">
    <text evidence="2">The sequence shown here is derived from an EMBL/GenBank/DDBJ whole genome shotgun (WGS) entry which is preliminary data.</text>
</comment>
<sequence>MLMKILRTFLGCFLTGLIVQSAWVALVEAYGLIGGWFAAFIIISPMWFLNHYLGLIENEKDGAWIDMAIGIAVAGLVRDLFKVHSFSFAFKVLPVLLAVIAGGIVGGYLAVFVKQGMAKETEEEKV</sequence>
<keyword evidence="1" id="KW-1133">Transmembrane helix</keyword>
<dbReference type="InterPro" id="IPR054200">
    <property type="entry name" value="DUF6905"/>
</dbReference>
<evidence type="ECO:0000313" key="2">
    <source>
        <dbReference type="EMBL" id="TCO68642.1"/>
    </source>
</evidence>
<keyword evidence="1" id="KW-0812">Transmembrane</keyword>
<keyword evidence="1" id="KW-0472">Membrane</keyword>
<dbReference type="Pfam" id="PF21846">
    <property type="entry name" value="DUF6905"/>
    <property type="match status" value="1"/>
</dbReference>
<organism evidence="2 3">
    <name type="scientific">Caldanaerobacter subterraneus</name>
    <dbReference type="NCBI Taxonomy" id="911092"/>
    <lineage>
        <taxon>Bacteria</taxon>
        <taxon>Bacillati</taxon>
        <taxon>Bacillota</taxon>
        <taxon>Clostridia</taxon>
        <taxon>Thermoanaerobacterales</taxon>
        <taxon>Thermoanaerobacteraceae</taxon>
        <taxon>Caldanaerobacter</taxon>
    </lineage>
</organism>
<protein>
    <submittedName>
        <fullName evidence="2">Uncharacterized protein</fullName>
    </submittedName>
</protein>
<feature type="transmembrane region" description="Helical" evidence="1">
    <location>
        <begin position="63"/>
        <end position="81"/>
    </location>
</feature>
<reference evidence="2 3" key="1">
    <citation type="submission" date="2019-03" db="EMBL/GenBank/DDBJ databases">
        <title>Genomic Encyclopedia of Type Strains, Phase IV (KMG-IV): sequencing the most valuable type-strain genomes for metagenomic binning, comparative biology and taxonomic classification.</title>
        <authorList>
            <person name="Goeker M."/>
        </authorList>
    </citation>
    <scope>NUCLEOTIDE SEQUENCE [LARGE SCALE GENOMIC DNA]</scope>
    <source>
        <strain evidence="2 3">DSM 13054</strain>
    </source>
</reference>
<evidence type="ECO:0000313" key="3">
    <source>
        <dbReference type="Proteomes" id="UP000294886"/>
    </source>
</evidence>
<accession>A0A4R2K951</accession>
<evidence type="ECO:0000256" key="1">
    <source>
        <dbReference type="SAM" id="Phobius"/>
    </source>
</evidence>
<gene>
    <name evidence="2" type="ORF">EV203_101112</name>
</gene>
<feature type="transmembrane region" description="Helical" evidence="1">
    <location>
        <begin position="34"/>
        <end position="56"/>
    </location>
</feature>
<dbReference type="EMBL" id="SLWU01000001">
    <property type="protein sequence ID" value="TCO68642.1"/>
    <property type="molecule type" value="Genomic_DNA"/>
</dbReference>
<dbReference type="Proteomes" id="UP000294886">
    <property type="component" value="Unassembled WGS sequence"/>
</dbReference>
<feature type="transmembrane region" description="Helical" evidence="1">
    <location>
        <begin position="93"/>
        <end position="113"/>
    </location>
</feature>
<proteinExistence type="predicted"/>
<name>A0A4R2K951_9THEO</name>